<dbReference type="EMBL" id="AUNC01000026">
    <property type="protein sequence ID" value="KEO55057.1"/>
    <property type="molecule type" value="Genomic_DNA"/>
</dbReference>
<proteinExistence type="predicted"/>
<sequence length="29" mass="2931">MGGDDHAKATKKMKGPPDGGPFSTKDSGL</sequence>
<comment type="caution">
    <text evidence="2">The sequence shown here is derived from an EMBL/GenBank/DDBJ whole genome shotgun (WGS) entry which is preliminary data.</text>
</comment>
<name>A0ABR4TLI4_9PROT</name>
<keyword evidence="3" id="KW-1185">Reference proteome</keyword>
<protein>
    <submittedName>
        <fullName evidence="2">Uncharacterized protein</fullName>
    </submittedName>
</protein>
<feature type="region of interest" description="Disordered" evidence="1">
    <location>
        <begin position="1"/>
        <end position="29"/>
    </location>
</feature>
<organism evidence="2 3">
    <name type="scientific">Thalassospira permensis NBRC 106175</name>
    <dbReference type="NCBI Taxonomy" id="1353532"/>
    <lineage>
        <taxon>Bacteria</taxon>
        <taxon>Pseudomonadati</taxon>
        <taxon>Pseudomonadota</taxon>
        <taxon>Alphaproteobacteria</taxon>
        <taxon>Rhodospirillales</taxon>
        <taxon>Thalassospiraceae</taxon>
        <taxon>Thalassospira</taxon>
    </lineage>
</organism>
<gene>
    <name evidence="2" type="ORF">SMB34_19675</name>
</gene>
<dbReference type="Proteomes" id="UP000027463">
    <property type="component" value="Unassembled WGS sequence"/>
</dbReference>
<evidence type="ECO:0000313" key="2">
    <source>
        <dbReference type="EMBL" id="KEO55057.1"/>
    </source>
</evidence>
<evidence type="ECO:0000313" key="3">
    <source>
        <dbReference type="Proteomes" id="UP000027463"/>
    </source>
</evidence>
<reference evidence="2 3" key="1">
    <citation type="submission" date="2013-07" db="EMBL/GenBank/DDBJ databases">
        <title>Thalassospira permensis NBRC 106175 Genome Sequencing.</title>
        <authorList>
            <person name="Lai Q."/>
            <person name="Shao Z."/>
        </authorList>
    </citation>
    <scope>NUCLEOTIDE SEQUENCE [LARGE SCALE GENOMIC DNA]</scope>
    <source>
        <strain evidence="2 3">NBRC 106175</strain>
    </source>
</reference>
<accession>A0ABR4TLI4</accession>
<evidence type="ECO:0000256" key="1">
    <source>
        <dbReference type="SAM" id="MobiDB-lite"/>
    </source>
</evidence>